<evidence type="ECO:0000313" key="3">
    <source>
        <dbReference type="EnsemblFungi" id="PTTG_27921-t43_1-p1"/>
    </source>
</evidence>
<dbReference type="PANTHER" id="PTHR47284">
    <property type="entry name" value="FATTY-ACID-BINDING PROTEIN 2"/>
    <property type="match status" value="1"/>
</dbReference>
<dbReference type="Pfam" id="PF16035">
    <property type="entry name" value="Chalcone_2"/>
    <property type="match status" value="1"/>
</dbReference>
<dbReference type="Gene3D" id="3.50.70.10">
    <property type="match status" value="1"/>
</dbReference>
<dbReference type="VEuPathDB" id="FungiDB:PTTG_27921"/>
<sequence>MLRPTHALHPLRHCRRPPPISRRLHAGGAYGFKQAVADINLKWTVPVGLGLTIGLWFYLQHQIDSQPPSSAPAPLRIDEPLPPSIVLKQPAQEHLVDPATQTQLPAELSPHHIALQEPLRLVGLGVRTVSFLAIKVYVAGFYADPRVLRALRVVPGWSDDFTTEKLLSPPLDPPHKDQQQDIRGEALIRNLLAAPAHFAIRIAPVRPTDFTHLRDGFCRSLTARIKRASQAGTLSEFDLERASQSIATFRSFFPTGVSVPKGKALTMIRTASQTLVVEYDGKKLGELDDRIVARELFLAYFADQDPISSKLKESVADGFATLYAPASGLTPSAS</sequence>
<dbReference type="EMBL" id="ADAS02000078">
    <property type="protein sequence ID" value="OAV91583.1"/>
    <property type="molecule type" value="Genomic_DNA"/>
</dbReference>
<dbReference type="SUPFAM" id="SSF54626">
    <property type="entry name" value="Chalcone isomerase"/>
    <property type="match status" value="1"/>
</dbReference>
<evidence type="ECO:0000313" key="4">
    <source>
        <dbReference type="Proteomes" id="UP000005240"/>
    </source>
</evidence>
<reference evidence="2" key="1">
    <citation type="submission" date="2009-11" db="EMBL/GenBank/DDBJ databases">
        <authorList>
            <consortium name="The Broad Institute Genome Sequencing Platform"/>
            <person name="Ward D."/>
            <person name="Feldgarden M."/>
            <person name="Earl A."/>
            <person name="Young S.K."/>
            <person name="Zeng Q."/>
            <person name="Koehrsen M."/>
            <person name="Alvarado L."/>
            <person name="Berlin A."/>
            <person name="Bochicchio J."/>
            <person name="Borenstein D."/>
            <person name="Chapman S.B."/>
            <person name="Chen Z."/>
            <person name="Engels R."/>
            <person name="Freedman E."/>
            <person name="Gellesch M."/>
            <person name="Goldberg J."/>
            <person name="Griggs A."/>
            <person name="Gujja S."/>
            <person name="Heilman E."/>
            <person name="Heiman D."/>
            <person name="Hepburn T."/>
            <person name="Howarth C."/>
            <person name="Jen D."/>
            <person name="Larson L."/>
            <person name="Lewis B."/>
            <person name="Mehta T."/>
            <person name="Park D."/>
            <person name="Pearson M."/>
            <person name="Roberts A."/>
            <person name="Saif S."/>
            <person name="Shea T."/>
            <person name="Shenoy N."/>
            <person name="Sisk P."/>
            <person name="Stolte C."/>
            <person name="Sykes S."/>
            <person name="Thomson T."/>
            <person name="Walk T."/>
            <person name="White J."/>
            <person name="Yandava C."/>
            <person name="Izard J."/>
            <person name="Baranova O.V."/>
            <person name="Blanton J.M."/>
            <person name="Tanner A.C."/>
            <person name="Dewhirst F.E."/>
            <person name="Haas B."/>
            <person name="Nusbaum C."/>
            <person name="Birren B."/>
        </authorList>
    </citation>
    <scope>NUCLEOTIDE SEQUENCE [LARGE SCALE GENOMIC DNA]</scope>
    <source>
        <strain evidence="2">1-1 BBBD Race 1</strain>
    </source>
</reference>
<dbReference type="OrthoDB" id="18193at2759"/>
<feature type="domain" description="Chalcone isomerase" evidence="1">
    <location>
        <begin position="118"/>
        <end position="316"/>
    </location>
</feature>
<dbReference type="InterPro" id="IPR016087">
    <property type="entry name" value="Chalcone_isomerase"/>
</dbReference>
<dbReference type="Proteomes" id="UP000005240">
    <property type="component" value="Unassembled WGS sequence"/>
</dbReference>
<dbReference type="InterPro" id="IPR016088">
    <property type="entry name" value="Chalcone_isomerase_3-sand"/>
</dbReference>
<protein>
    <submittedName>
        <fullName evidence="3">Chalcone_isomerase domain-containing protein</fullName>
    </submittedName>
</protein>
<dbReference type="AlphaFoldDB" id="A0A180GHZ6"/>
<proteinExistence type="predicted"/>
<dbReference type="GO" id="GO:0016872">
    <property type="term" value="F:intramolecular lyase activity"/>
    <property type="evidence" value="ECO:0007669"/>
    <property type="project" value="InterPro"/>
</dbReference>
<keyword evidence="4" id="KW-1185">Reference proteome</keyword>
<dbReference type="EnsemblFungi" id="PTTG_27921-t43_1">
    <property type="protein sequence ID" value="PTTG_27921-t43_1-p1"/>
    <property type="gene ID" value="PTTG_27921"/>
</dbReference>
<reference evidence="3" key="4">
    <citation type="submission" date="2025-05" db="UniProtKB">
        <authorList>
            <consortium name="EnsemblFungi"/>
        </authorList>
    </citation>
    <scope>IDENTIFICATION</scope>
    <source>
        <strain evidence="3">isolate 1-1 / race 1 (BBBD)</strain>
    </source>
</reference>
<dbReference type="STRING" id="630390.A0A180GHZ6"/>
<name>A0A180GHZ6_PUCT1</name>
<organism evidence="2">
    <name type="scientific">Puccinia triticina (isolate 1-1 / race 1 (BBBD))</name>
    <name type="common">Brown leaf rust fungus</name>
    <dbReference type="NCBI Taxonomy" id="630390"/>
    <lineage>
        <taxon>Eukaryota</taxon>
        <taxon>Fungi</taxon>
        <taxon>Dikarya</taxon>
        <taxon>Basidiomycota</taxon>
        <taxon>Pucciniomycotina</taxon>
        <taxon>Pucciniomycetes</taxon>
        <taxon>Pucciniales</taxon>
        <taxon>Pucciniaceae</taxon>
        <taxon>Puccinia</taxon>
    </lineage>
</organism>
<reference evidence="3 4" key="3">
    <citation type="journal article" date="2017" name="G3 (Bethesda)">
        <title>Comparative analysis highlights variable genome content of wheat rusts and divergence of the mating loci.</title>
        <authorList>
            <person name="Cuomo C.A."/>
            <person name="Bakkeren G."/>
            <person name="Khalil H.B."/>
            <person name="Panwar V."/>
            <person name="Joly D."/>
            <person name="Linning R."/>
            <person name="Sakthikumar S."/>
            <person name="Song X."/>
            <person name="Adiconis X."/>
            <person name="Fan L."/>
            <person name="Goldberg J.M."/>
            <person name="Levin J.Z."/>
            <person name="Young S."/>
            <person name="Zeng Q."/>
            <person name="Anikster Y."/>
            <person name="Bruce M."/>
            <person name="Wang M."/>
            <person name="Yin C."/>
            <person name="McCallum B."/>
            <person name="Szabo L.J."/>
            <person name="Hulbert S."/>
            <person name="Chen X."/>
            <person name="Fellers J.P."/>
        </authorList>
    </citation>
    <scope>NUCLEOTIDE SEQUENCE</scope>
    <source>
        <strain evidence="4">Isolate 1-1 / race 1 (BBBD)</strain>
        <strain evidence="3">isolate 1-1 / race 1 (BBBD)</strain>
    </source>
</reference>
<accession>A0A180GHZ6</accession>
<reference evidence="2" key="2">
    <citation type="submission" date="2016-05" db="EMBL/GenBank/DDBJ databases">
        <title>Comparative analysis highlights variable genome content of wheat rusts and divergence of the mating loci.</title>
        <authorList>
            <person name="Cuomo C.A."/>
            <person name="Bakkeren G."/>
            <person name="Szabo L."/>
            <person name="Khalil H."/>
            <person name="Joly D."/>
            <person name="Goldberg J."/>
            <person name="Young S."/>
            <person name="Zeng Q."/>
            <person name="Fellers J."/>
        </authorList>
    </citation>
    <scope>NUCLEOTIDE SEQUENCE [LARGE SCALE GENOMIC DNA]</scope>
    <source>
        <strain evidence="2">1-1 BBBD Race 1</strain>
    </source>
</reference>
<evidence type="ECO:0000313" key="2">
    <source>
        <dbReference type="EMBL" id="OAV91583.1"/>
    </source>
</evidence>
<gene>
    <name evidence="2" type="ORF">PTTG_27921</name>
</gene>
<dbReference type="PANTHER" id="PTHR47284:SF3">
    <property type="entry name" value="FATTY-ACID-BINDING PROTEIN 2"/>
    <property type="match status" value="1"/>
</dbReference>
<evidence type="ECO:0000259" key="1">
    <source>
        <dbReference type="Pfam" id="PF16035"/>
    </source>
</evidence>
<dbReference type="InterPro" id="IPR036298">
    <property type="entry name" value="Chalcone_isomerase_sf"/>
</dbReference>